<evidence type="ECO:0000313" key="2">
    <source>
        <dbReference type="Proteomes" id="UP000035057"/>
    </source>
</evidence>
<dbReference type="AlphaFoldDB" id="A0A072NBK4"/>
<organism evidence="1 2">
    <name type="scientific">Marinobacter nitratireducens</name>
    <dbReference type="NCBI Taxonomy" id="1137280"/>
    <lineage>
        <taxon>Bacteria</taxon>
        <taxon>Pseudomonadati</taxon>
        <taxon>Pseudomonadota</taxon>
        <taxon>Gammaproteobacteria</taxon>
        <taxon>Pseudomonadales</taxon>
        <taxon>Marinobacteraceae</taxon>
        <taxon>Marinobacter</taxon>
    </lineage>
</organism>
<evidence type="ECO:0000313" key="1">
    <source>
        <dbReference type="EMBL" id="KEF30460.1"/>
    </source>
</evidence>
<proteinExistence type="predicted"/>
<reference evidence="1 2" key="1">
    <citation type="submission" date="2012-12" db="EMBL/GenBank/DDBJ databases">
        <title>Genome assembly of Marinobacter sp. AK21.</title>
        <authorList>
            <person name="Khatri I."/>
            <person name="Kumar R."/>
            <person name="Vaidya B."/>
            <person name="Subramanian S."/>
            <person name="Pinnaka A."/>
        </authorList>
    </citation>
    <scope>NUCLEOTIDE SEQUENCE [LARGE SCALE GENOMIC DNA]</scope>
    <source>
        <strain evidence="1 2">AK21</strain>
    </source>
</reference>
<gene>
    <name evidence="1" type="ORF">D777_03008</name>
</gene>
<dbReference type="STRING" id="1137280.D777_03008"/>
<dbReference type="PATRIC" id="fig|1137280.3.peg.2825"/>
<protein>
    <submittedName>
        <fullName evidence="1">ClpB protein</fullName>
    </submittedName>
</protein>
<dbReference type="Proteomes" id="UP000035057">
    <property type="component" value="Unassembled WGS sequence"/>
</dbReference>
<dbReference type="EMBL" id="ANIE01000008">
    <property type="protein sequence ID" value="KEF30460.1"/>
    <property type="molecule type" value="Genomic_DNA"/>
</dbReference>
<dbReference type="RefSeq" id="WP_036133382.1">
    <property type="nucleotide sequence ID" value="NZ_ANIE01000008.1"/>
</dbReference>
<comment type="caution">
    <text evidence="1">The sequence shown here is derived from an EMBL/GenBank/DDBJ whole genome shotgun (WGS) entry which is preliminary data.</text>
</comment>
<name>A0A072NBK4_9GAMM</name>
<keyword evidence="2" id="KW-1185">Reference proteome</keyword>
<accession>A0A072NBK4</accession>
<sequence length="76" mass="9210">MPFINERLEANRDAIAKNRADSGPVRVSRFRFEPEAVMTRLRDTALRRHFDPEFLNRIQRRVERQRCGREPIRRMT</sequence>